<dbReference type="EMBL" id="CATQJL010000316">
    <property type="protein sequence ID" value="CAJ0605762.1"/>
    <property type="molecule type" value="Genomic_DNA"/>
</dbReference>
<accession>A0AA36H887</accession>
<name>A0AA36H887_CYLNA</name>
<evidence type="ECO:0000313" key="2">
    <source>
        <dbReference type="Proteomes" id="UP001176961"/>
    </source>
</evidence>
<protein>
    <submittedName>
        <fullName evidence="1">Uncharacterized protein</fullName>
    </submittedName>
</protein>
<proteinExistence type="predicted"/>
<dbReference type="Proteomes" id="UP001176961">
    <property type="component" value="Unassembled WGS sequence"/>
</dbReference>
<keyword evidence="2" id="KW-1185">Reference proteome</keyword>
<organism evidence="1 2">
    <name type="scientific">Cylicocyclus nassatus</name>
    <name type="common">Nematode worm</name>
    <dbReference type="NCBI Taxonomy" id="53992"/>
    <lineage>
        <taxon>Eukaryota</taxon>
        <taxon>Metazoa</taxon>
        <taxon>Ecdysozoa</taxon>
        <taxon>Nematoda</taxon>
        <taxon>Chromadorea</taxon>
        <taxon>Rhabditida</taxon>
        <taxon>Rhabditina</taxon>
        <taxon>Rhabditomorpha</taxon>
        <taxon>Strongyloidea</taxon>
        <taxon>Strongylidae</taxon>
        <taxon>Cylicocyclus</taxon>
    </lineage>
</organism>
<sequence>MGRVDKAANELIIHGYTILPIATRFRPFQLTLVFVALSNILVLPPSFFPGLRKNLVRDELESSVKISALFRFACAVTLTQRKPSAQRPRVSDCKPGCALRAASTLRSTRAAANGPRQFDYGDYQTHHYTDD</sequence>
<dbReference type="AlphaFoldDB" id="A0AA36H887"/>
<gene>
    <name evidence="1" type="ORF">CYNAS_LOCUS17745</name>
</gene>
<comment type="caution">
    <text evidence="1">The sequence shown here is derived from an EMBL/GenBank/DDBJ whole genome shotgun (WGS) entry which is preliminary data.</text>
</comment>
<evidence type="ECO:0000313" key="1">
    <source>
        <dbReference type="EMBL" id="CAJ0605762.1"/>
    </source>
</evidence>
<reference evidence="1" key="1">
    <citation type="submission" date="2023-07" db="EMBL/GenBank/DDBJ databases">
        <authorList>
            <consortium name="CYATHOMIX"/>
        </authorList>
    </citation>
    <scope>NUCLEOTIDE SEQUENCE</scope>
    <source>
        <strain evidence="1">N/A</strain>
    </source>
</reference>